<sequence length="23" mass="2679">MSIFLLAFKVHNTCGLWIVCRLN</sequence>
<proteinExistence type="predicted"/>
<evidence type="ECO:0000313" key="1">
    <source>
        <dbReference type="EMBL" id="MBX53555.1"/>
    </source>
</evidence>
<dbReference type="EMBL" id="GGEC01073071">
    <property type="protein sequence ID" value="MBX53555.1"/>
    <property type="molecule type" value="Transcribed_RNA"/>
</dbReference>
<name>A0A2P2PFP8_RHIMU</name>
<protein>
    <submittedName>
        <fullName evidence="1">Uncharacterized protein</fullName>
    </submittedName>
</protein>
<organism evidence="1">
    <name type="scientific">Rhizophora mucronata</name>
    <name type="common">Asiatic mangrove</name>
    <dbReference type="NCBI Taxonomy" id="61149"/>
    <lineage>
        <taxon>Eukaryota</taxon>
        <taxon>Viridiplantae</taxon>
        <taxon>Streptophyta</taxon>
        <taxon>Embryophyta</taxon>
        <taxon>Tracheophyta</taxon>
        <taxon>Spermatophyta</taxon>
        <taxon>Magnoliopsida</taxon>
        <taxon>eudicotyledons</taxon>
        <taxon>Gunneridae</taxon>
        <taxon>Pentapetalae</taxon>
        <taxon>rosids</taxon>
        <taxon>fabids</taxon>
        <taxon>Malpighiales</taxon>
        <taxon>Rhizophoraceae</taxon>
        <taxon>Rhizophora</taxon>
    </lineage>
</organism>
<dbReference type="AlphaFoldDB" id="A0A2P2PFP8"/>
<reference evidence="1" key="1">
    <citation type="submission" date="2018-02" db="EMBL/GenBank/DDBJ databases">
        <title>Rhizophora mucronata_Transcriptome.</title>
        <authorList>
            <person name="Meera S.P."/>
            <person name="Sreeshan A."/>
            <person name="Augustine A."/>
        </authorList>
    </citation>
    <scope>NUCLEOTIDE SEQUENCE</scope>
    <source>
        <tissue evidence="1">Leaf</tissue>
    </source>
</reference>
<accession>A0A2P2PFP8</accession>